<dbReference type="Proteomes" id="UP000219285">
    <property type="component" value="Chromosome"/>
</dbReference>
<dbReference type="PANTHER" id="PTHR14119:SF3">
    <property type="entry name" value="ISOCHORISMATASE DOMAIN-CONTAINING PROTEIN 2"/>
    <property type="match status" value="1"/>
</dbReference>
<reference evidence="3" key="1">
    <citation type="submission" date="2014-12" db="EMBL/GenBank/DDBJ databases">
        <title>Complete genome sequence of a multi-drug resistant Klebsiella pneumoniae.</title>
        <authorList>
            <person name="Hua X."/>
            <person name="Chen Q."/>
            <person name="Li X."/>
            <person name="Feng Y."/>
            <person name="Ruan Z."/>
            <person name="Yu Y."/>
        </authorList>
    </citation>
    <scope>NUCLEOTIDE SEQUENCE [LARGE SCALE GENOMIC DNA]</scope>
    <source>
        <strain evidence="3">5.12</strain>
    </source>
</reference>
<feature type="domain" description="Isochorismatase-like" evidence="1">
    <location>
        <begin position="8"/>
        <end position="153"/>
    </location>
</feature>
<proteinExistence type="predicted"/>
<evidence type="ECO:0000313" key="2">
    <source>
        <dbReference type="EMBL" id="QJR80285.1"/>
    </source>
</evidence>
<dbReference type="InterPro" id="IPR050993">
    <property type="entry name" value="Isochorismatase_domain"/>
</dbReference>
<reference evidence="2 3" key="2">
    <citation type="submission" date="2020-04" db="EMBL/GenBank/DDBJ databases">
        <title>Complete genome sequence of Alteromonas pelagimontana 5.12T.</title>
        <authorList>
            <person name="Sinha R.K."/>
            <person name="Krishnan K.P."/>
            <person name="Kurian J.P."/>
        </authorList>
    </citation>
    <scope>NUCLEOTIDE SEQUENCE [LARGE SCALE GENOMIC DNA]</scope>
    <source>
        <strain evidence="2 3">5.12</strain>
    </source>
</reference>
<dbReference type="Gene3D" id="3.40.50.850">
    <property type="entry name" value="Isochorismatase-like"/>
    <property type="match status" value="1"/>
</dbReference>
<keyword evidence="2" id="KW-0378">Hydrolase</keyword>
<dbReference type="PANTHER" id="PTHR14119">
    <property type="entry name" value="HYDROLASE"/>
    <property type="match status" value="1"/>
</dbReference>
<sequence>MLDKSHTGLLIIDVQGKLATLVNNSEAMIAHIAALGEAAVLLDLPVIVLEQNPEKLGNTVAQISSITQAKTLSKCTFNACESQNFVDAMTAANRQNWLVCGIETHICVYQTVLGLAERGYHPEVVVDAVGSRNPINKQMAIDKMARSGIAITSFEMCLYELIKDCRDDVFKSILSLVKRF</sequence>
<evidence type="ECO:0000313" key="3">
    <source>
        <dbReference type="Proteomes" id="UP000219285"/>
    </source>
</evidence>
<dbReference type="RefSeq" id="WP_075608404.1">
    <property type="nucleotide sequence ID" value="NZ_CP052766.1"/>
</dbReference>
<dbReference type="AlphaFoldDB" id="A0A6M4MCJ9"/>
<gene>
    <name evidence="2" type="ORF">CA267_005585</name>
</gene>
<dbReference type="GO" id="GO:0016787">
    <property type="term" value="F:hydrolase activity"/>
    <property type="evidence" value="ECO:0007669"/>
    <property type="project" value="UniProtKB-KW"/>
</dbReference>
<dbReference type="OrthoDB" id="9796958at2"/>
<dbReference type="Pfam" id="PF00857">
    <property type="entry name" value="Isochorismatase"/>
    <property type="match status" value="1"/>
</dbReference>
<dbReference type="SUPFAM" id="SSF52499">
    <property type="entry name" value="Isochorismatase-like hydrolases"/>
    <property type="match status" value="1"/>
</dbReference>
<protein>
    <submittedName>
        <fullName evidence="2">Hydrolase</fullName>
    </submittedName>
</protein>
<dbReference type="CDD" id="cd01012">
    <property type="entry name" value="YcaC_related"/>
    <property type="match status" value="1"/>
</dbReference>
<accession>A0A6M4MCJ9</accession>
<evidence type="ECO:0000259" key="1">
    <source>
        <dbReference type="Pfam" id="PF00857"/>
    </source>
</evidence>
<dbReference type="EMBL" id="CP052766">
    <property type="protein sequence ID" value="QJR80285.1"/>
    <property type="molecule type" value="Genomic_DNA"/>
</dbReference>
<name>A0A6M4MCJ9_9ALTE</name>
<keyword evidence="3" id="KW-1185">Reference proteome</keyword>
<dbReference type="KEGG" id="apel:CA267_005585"/>
<dbReference type="InterPro" id="IPR000868">
    <property type="entry name" value="Isochorismatase-like_dom"/>
</dbReference>
<organism evidence="2 3">
    <name type="scientific">Alteromonas pelagimontana</name>
    <dbReference type="NCBI Taxonomy" id="1858656"/>
    <lineage>
        <taxon>Bacteria</taxon>
        <taxon>Pseudomonadati</taxon>
        <taxon>Pseudomonadota</taxon>
        <taxon>Gammaproteobacteria</taxon>
        <taxon>Alteromonadales</taxon>
        <taxon>Alteromonadaceae</taxon>
        <taxon>Alteromonas/Salinimonas group</taxon>
        <taxon>Alteromonas</taxon>
    </lineage>
</organism>
<dbReference type="InterPro" id="IPR036380">
    <property type="entry name" value="Isochorismatase-like_sf"/>
</dbReference>